<proteinExistence type="predicted"/>
<reference evidence="2" key="1">
    <citation type="submission" date="2020-11" db="EMBL/GenBank/DDBJ databases">
        <authorList>
            <consortium name="DOE Joint Genome Institute"/>
            <person name="Ahrendt S."/>
            <person name="Riley R."/>
            <person name="Andreopoulos W."/>
            <person name="LaButti K."/>
            <person name="Pangilinan J."/>
            <person name="Ruiz-duenas F.J."/>
            <person name="Barrasa J.M."/>
            <person name="Sanchez-Garcia M."/>
            <person name="Camarero S."/>
            <person name="Miyauchi S."/>
            <person name="Serrano A."/>
            <person name="Linde D."/>
            <person name="Babiker R."/>
            <person name="Drula E."/>
            <person name="Ayuso-Fernandez I."/>
            <person name="Pacheco R."/>
            <person name="Padilla G."/>
            <person name="Ferreira P."/>
            <person name="Barriuso J."/>
            <person name="Kellner H."/>
            <person name="Castanera R."/>
            <person name="Alfaro M."/>
            <person name="Ramirez L."/>
            <person name="Pisabarro A.G."/>
            <person name="Kuo A."/>
            <person name="Tritt A."/>
            <person name="Lipzen A."/>
            <person name="He G."/>
            <person name="Yan M."/>
            <person name="Ng V."/>
            <person name="Cullen D."/>
            <person name="Martin F."/>
            <person name="Rosso M.-N."/>
            <person name="Henrissat B."/>
            <person name="Hibbett D."/>
            <person name="Martinez A.T."/>
            <person name="Grigoriev I.V."/>
        </authorList>
    </citation>
    <scope>NUCLEOTIDE SEQUENCE</scope>
    <source>
        <strain evidence="2">AH 44721</strain>
    </source>
</reference>
<feature type="region of interest" description="Disordered" evidence="1">
    <location>
        <begin position="78"/>
        <end position="105"/>
    </location>
</feature>
<sequence>MKSPSIYSFNPFRAIAYLWRARRVPVVPIPEGAYPLYKGTPSFLARWALPFLSLDVMYMTSMAYECWEGGQLYPNVLKNTRKGKPEDAQSPTPTPTPPKSPESEVSEKKEVWKRVAFAAFHCGLGGLIAVWLLSQRSSWVRTMAVVRPSKLKAPAQLYIEVSGHPTGYGHPFLMRDCTLMGYTEAKDVMLVNTGTEGKFPFFPLGSTIGGKEMPAKGDLAKINMLKIWKALGGQIERKY</sequence>
<dbReference type="AlphaFoldDB" id="A0A9P5NHU6"/>
<keyword evidence="3" id="KW-1185">Reference proteome</keyword>
<evidence type="ECO:0000313" key="3">
    <source>
        <dbReference type="Proteomes" id="UP000724874"/>
    </source>
</evidence>
<comment type="caution">
    <text evidence="2">The sequence shown here is derived from an EMBL/GenBank/DDBJ whole genome shotgun (WGS) entry which is preliminary data.</text>
</comment>
<protein>
    <submittedName>
        <fullName evidence="2">Uncharacterized protein</fullName>
    </submittedName>
</protein>
<dbReference type="Proteomes" id="UP000724874">
    <property type="component" value="Unassembled WGS sequence"/>
</dbReference>
<dbReference type="EMBL" id="JADNYJ010000067">
    <property type="protein sequence ID" value="KAF8893197.1"/>
    <property type="molecule type" value="Genomic_DNA"/>
</dbReference>
<evidence type="ECO:0000313" key="2">
    <source>
        <dbReference type="EMBL" id="KAF8893197.1"/>
    </source>
</evidence>
<evidence type="ECO:0000256" key="1">
    <source>
        <dbReference type="SAM" id="MobiDB-lite"/>
    </source>
</evidence>
<dbReference type="OrthoDB" id="2607755at2759"/>
<gene>
    <name evidence="2" type="ORF">CPB84DRAFT_1321337</name>
</gene>
<organism evidence="2 3">
    <name type="scientific">Gymnopilus junonius</name>
    <name type="common">Spectacular rustgill mushroom</name>
    <name type="synonym">Gymnopilus spectabilis subsp. junonius</name>
    <dbReference type="NCBI Taxonomy" id="109634"/>
    <lineage>
        <taxon>Eukaryota</taxon>
        <taxon>Fungi</taxon>
        <taxon>Dikarya</taxon>
        <taxon>Basidiomycota</taxon>
        <taxon>Agaricomycotina</taxon>
        <taxon>Agaricomycetes</taxon>
        <taxon>Agaricomycetidae</taxon>
        <taxon>Agaricales</taxon>
        <taxon>Agaricineae</taxon>
        <taxon>Hymenogastraceae</taxon>
        <taxon>Gymnopilus</taxon>
    </lineage>
</organism>
<name>A0A9P5NHU6_GYMJU</name>
<accession>A0A9P5NHU6</accession>